<evidence type="ECO:0000313" key="4">
    <source>
        <dbReference type="Proteomes" id="UP001202867"/>
    </source>
</evidence>
<name>A0ABT0DGW4_9HYPH</name>
<feature type="transmembrane region" description="Helical" evidence="1">
    <location>
        <begin position="121"/>
        <end position="140"/>
    </location>
</feature>
<accession>A0ABT0DGW4</accession>
<keyword evidence="1" id="KW-0812">Transmembrane</keyword>
<feature type="transmembrane region" description="Helical" evidence="1">
    <location>
        <begin position="81"/>
        <end position="109"/>
    </location>
</feature>
<dbReference type="Pfam" id="PF07331">
    <property type="entry name" value="TctB"/>
    <property type="match status" value="1"/>
</dbReference>
<feature type="transmembrane region" description="Helical" evidence="1">
    <location>
        <begin position="43"/>
        <end position="61"/>
    </location>
</feature>
<dbReference type="InterPro" id="IPR009936">
    <property type="entry name" value="DUF1468"/>
</dbReference>
<keyword evidence="1" id="KW-1133">Transmembrane helix</keyword>
<dbReference type="RefSeq" id="WP_247198036.1">
    <property type="nucleotide sequence ID" value="NZ_JALKCG010000001.1"/>
</dbReference>
<protein>
    <submittedName>
        <fullName evidence="3">Tripartite tricarboxylate transporter TctB family protein</fullName>
    </submittedName>
</protein>
<comment type="caution">
    <text evidence="3">The sequence shown here is derived from an EMBL/GenBank/DDBJ whole genome shotgun (WGS) entry which is preliminary data.</text>
</comment>
<dbReference type="Proteomes" id="UP001202867">
    <property type="component" value="Unassembled WGS sequence"/>
</dbReference>
<gene>
    <name evidence="3" type="ORF">MWN33_00200</name>
</gene>
<keyword evidence="1" id="KW-0472">Membrane</keyword>
<reference evidence="4" key="1">
    <citation type="submission" date="2023-07" db="EMBL/GenBank/DDBJ databases">
        <title>Ancylobacter moscoviensis sp. nov., facultatively methylotrophic bacteria from activated sludge and the reclassification of Starkeya novella (Starkey 1934) Kelly et al. 2000 as Ancylobacter novellus comb. nov., Starkeya koreensis Im et al. 2006 as Ancylobacter koreensis comb.nov., Angulomicrobium tetraedrale Vasil'eva et al. 1986 as Ancylobacter tetraedralis comb. nov., Angulomicrobium amanitiforme Fritz et al. 2004 as Ancylobacter amanitiformis comb. nov. and Methylorhabdus multivorans Doronina et al. 1996 as Ancylobacter multivorans comb. nov. and emended description of the genus Ancylobacter.</title>
        <authorList>
            <person name="Doronina N."/>
            <person name="Chemodurova A."/>
            <person name="Grouzdev D."/>
            <person name="Koziaeva V."/>
            <person name="Shi W."/>
            <person name="Wu L."/>
            <person name="Kaparullina E."/>
        </authorList>
    </citation>
    <scope>NUCLEOTIDE SEQUENCE [LARGE SCALE GENOMIC DNA]</scope>
    <source>
        <strain evidence="4">Jip08</strain>
    </source>
</reference>
<evidence type="ECO:0000313" key="3">
    <source>
        <dbReference type="EMBL" id="MCK0206449.1"/>
    </source>
</evidence>
<organism evidence="3 4">
    <name type="scientific">Ancylobacter koreensis</name>
    <dbReference type="NCBI Taxonomy" id="266121"/>
    <lineage>
        <taxon>Bacteria</taxon>
        <taxon>Pseudomonadati</taxon>
        <taxon>Pseudomonadota</taxon>
        <taxon>Alphaproteobacteria</taxon>
        <taxon>Hyphomicrobiales</taxon>
        <taxon>Xanthobacteraceae</taxon>
        <taxon>Ancylobacter</taxon>
    </lineage>
</organism>
<feature type="transmembrane region" description="Helical" evidence="1">
    <location>
        <begin position="12"/>
        <end position="31"/>
    </location>
</feature>
<evidence type="ECO:0000259" key="2">
    <source>
        <dbReference type="Pfam" id="PF07331"/>
    </source>
</evidence>
<feature type="domain" description="DUF1468" evidence="2">
    <location>
        <begin position="12"/>
        <end position="144"/>
    </location>
</feature>
<keyword evidence="4" id="KW-1185">Reference proteome</keyword>
<evidence type="ECO:0000256" key="1">
    <source>
        <dbReference type="SAM" id="Phobius"/>
    </source>
</evidence>
<sequence>MKTSILGNKDFLGGLLLVAIGAGAAFISRSYPMGTLRQMGPGFMPFSLALLLMGLGLLLALRAPHDGEELEWGGGLRPVLVVLGAVLLFAQVLEPLGLVLSSMILIIASSLAHTPFRLRETLLLSVGLTVGVVLLFAYALEIPFALWPRGL</sequence>
<dbReference type="EMBL" id="JALKCG010000001">
    <property type="protein sequence ID" value="MCK0206449.1"/>
    <property type="molecule type" value="Genomic_DNA"/>
</dbReference>
<proteinExistence type="predicted"/>